<dbReference type="InterPro" id="IPR001128">
    <property type="entry name" value="Cyt_P450"/>
</dbReference>
<dbReference type="EC" id="1.14.13.79" evidence="4"/>
<reference evidence="4 5" key="1">
    <citation type="journal article" date="2017" name="Nature">
        <title>The Apostasia genome and the evolution of orchids.</title>
        <authorList>
            <person name="Zhang G.Q."/>
            <person name="Liu K.W."/>
            <person name="Li Z."/>
            <person name="Lohaus R."/>
            <person name="Hsiao Y.Y."/>
            <person name="Niu S.C."/>
            <person name="Wang J.Y."/>
            <person name="Lin Y.C."/>
            <person name="Xu Q."/>
            <person name="Chen L.J."/>
            <person name="Yoshida K."/>
            <person name="Fujiwara S."/>
            <person name="Wang Z.W."/>
            <person name="Zhang Y.Q."/>
            <person name="Mitsuda N."/>
            <person name="Wang M."/>
            <person name="Liu G.H."/>
            <person name="Pecoraro L."/>
            <person name="Huang H.X."/>
            <person name="Xiao X.J."/>
            <person name="Lin M."/>
            <person name="Wu X.Y."/>
            <person name="Wu W.L."/>
            <person name="Chen Y.Y."/>
            <person name="Chang S.B."/>
            <person name="Sakamoto S."/>
            <person name="Ohme-Takagi M."/>
            <person name="Yagi M."/>
            <person name="Zeng S.J."/>
            <person name="Shen C.Y."/>
            <person name="Yeh C.M."/>
            <person name="Luo Y.B."/>
            <person name="Tsai W.C."/>
            <person name="Van de Peer Y."/>
            <person name="Liu Z.J."/>
        </authorList>
    </citation>
    <scope>NUCLEOTIDE SEQUENCE [LARGE SCALE GENOMIC DNA]</scope>
    <source>
        <strain evidence="5">cv. Shenzhen</strain>
        <tissue evidence="4">Stem</tissue>
    </source>
</reference>
<sequence length="244" mass="27223">MPELEMGLAIAAAAALLIPFALWLLRWAQKRRFAKDLVGGEGSVPPGTMGWPLLGEMLDFLRYFKFTNKPDEFISKRRARYGDTGIYRSHLFGSPVIITCSPEFNKQVLGSMTEDGRVSSGWPSNELLGSSSIAAVDGVPHKRLRKHLMEAFTSPKALIAQLNIAELTIVSALEQWVFKKRIVAYNETKAMTFRNMCEVLVSFQSEELLGKMESLYRGLMAGLRSLTINIPGTAFYRAVKEAID</sequence>
<dbReference type="GO" id="GO:0005506">
    <property type="term" value="F:iron ion binding"/>
    <property type="evidence" value="ECO:0007669"/>
    <property type="project" value="InterPro"/>
</dbReference>
<organism evidence="4 5">
    <name type="scientific">Apostasia shenzhenica</name>
    <dbReference type="NCBI Taxonomy" id="1088818"/>
    <lineage>
        <taxon>Eukaryota</taxon>
        <taxon>Viridiplantae</taxon>
        <taxon>Streptophyta</taxon>
        <taxon>Embryophyta</taxon>
        <taxon>Tracheophyta</taxon>
        <taxon>Spermatophyta</taxon>
        <taxon>Magnoliopsida</taxon>
        <taxon>Liliopsida</taxon>
        <taxon>Asparagales</taxon>
        <taxon>Orchidaceae</taxon>
        <taxon>Apostasioideae</taxon>
        <taxon>Apostasia</taxon>
    </lineage>
</organism>
<dbReference type="SUPFAM" id="SSF48264">
    <property type="entry name" value="Cytochrome P450"/>
    <property type="match status" value="1"/>
</dbReference>
<feature type="transmembrane region" description="Helical" evidence="3">
    <location>
        <begin position="6"/>
        <end position="25"/>
    </location>
</feature>
<dbReference type="PANTHER" id="PTHR24286">
    <property type="entry name" value="CYTOCHROME P450 26"/>
    <property type="match status" value="1"/>
</dbReference>
<dbReference type="GO" id="GO:0004497">
    <property type="term" value="F:monooxygenase activity"/>
    <property type="evidence" value="ECO:0007669"/>
    <property type="project" value="InterPro"/>
</dbReference>
<evidence type="ECO:0000256" key="2">
    <source>
        <dbReference type="ARBA" id="ARBA00023004"/>
    </source>
</evidence>
<dbReference type="Gene3D" id="1.10.630.10">
    <property type="entry name" value="Cytochrome P450"/>
    <property type="match status" value="1"/>
</dbReference>
<dbReference type="GO" id="GO:0016132">
    <property type="term" value="P:brassinosteroid biosynthetic process"/>
    <property type="evidence" value="ECO:0007669"/>
    <property type="project" value="TreeGrafter"/>
</dbReference>
<dbReference type="OrthoDB" id="1879696at2759"/>
<keyword evidence="1" id="KW-0479">Metal-binding</keyword>
<keyword evidence="3" id="KW-0812">Transmembrane</keyword>
<dbReference type="GO" id="GO:0016125">
    <property type="term" value="P:sterol metabolic process"/>
    <property type="evidence" value="ECO:0007669"/>
    <property type="project" value="TreeGrafter"/>
</dbReference>
<dbReference type="GO" id="GO:0020037">
    <property type="term" value="F:heme binding"/>
    <property type="evidence" value="ECO:0007669"/>
    <property type="project" value="InterPro"/>
</dbReference>
<dbReference type="AlphaFoldDB" id="A0A2I0BFI6"/>
<keyword evidence="2" id="KW-0408">Iron</keyword>
<keyword evidence="4" id="KW-0560">Oxidoreductase</keyword>
<accession>A0A2I0BFI6</accession>
<keyword evidence="5" id="KW-1185">Reference proteome</keyword>
<dbReference type="InterPro" id="IPR036396">
    <property type="entry name" value="Cyt_P450_sf"/>
</dbReference>
<dbReference type="PANTHER" id="PTHR24286:SF12">
    <property type="entry name" value="CYTOCHROME P450 FAMILY PROTEIN, EXPRESSED"/>
    <property type="match status" value="1"/>
</dbReference>
<dbReference type="GO" id="GO:0010268">
    <property type="term" value="P:brassinosteroid homeostasis"/>
    <property type="evidence" value="ECO:0007669"/>
    <property type="project" value="TreeGrafter"/>
</dbReference>
<dbReference type="Pfam" id="PF00067">
    <property type="entry name" value="p450"/>
    <property type="match status" value="1"/>
</dbReference>
<dbReference type="EMBL" id="KZ451885">
    <property type="protein sequence ID" value="PKA66570.1"/>
    <property type="molecule type" value="Genomic_DNA"/>
</dbReference>
<dbReference type="GO" id="GO:0016705">
    <property type="term" value="F:oxidoreductase activity, acting on paired donors, with incorporation or reduction of molecular oxygen"/>
    <property type="evidence" value="ECO:0007669"/>
    <property type="project" value="InterPro"/>
</dbReference>
<evidence type="ECO:0000313" key="5">
    <source>
        <dbReference type="Proteomes" id="UP000236161"/>
    </source>
</evidence>
<protein>
    <submittedName>
        <fullName evidence="4">Ent-kaurenoic acid oxidase 2</fullName>
        <ecNumber evidence="4">1.14.13.79</ecNumber>
    </submittedName>
</protein>
<keyword evidence="3" id="KW-0472">Membrane</keyword>
<evidence type="ECO:0000256" key="1">
    <source>
        <dbReference type="ARBA" id="ARBA00022723"/>
    </source>
</evidence>
<dbReference type="STRING" id="1088818.A0A2I0BFI6"/>
<name>A0A2I0BFI6_9ASPA</name>
<keyword evidence="3" id="KW-1133">Transmembrane helix</keyword>
<evidence type="ECO:0000313" key="4">
    <source>
        <dbReference type="EMBL" id="PKA66570.1"/>
    </source>
</evidence>
<dbReference type="Proteomes" id="UP000236161">
    <property type="component" value="Unassembled WGS sequence"/>
</dbReference>
<evidence type="ECO:0000256" key="3">
    <source>
        <dbReference type="SAM" id="Phobius"/>
    </source>
</evidence>
<gene>
    <name evidence="4" type="primary">KAO2</name>
    <name evidence="4" type="ORF">AXF42_Ash003224</name>
</gene>
<proteinExistence type="predicted"/>